<evidence type="ECO:0000313" key="4">
    <source>
        <dbReference type="EMBL" id="BCJ96416.1"/>
    </source>
</evidence>
<dbReference type="KEGG" id="acel:acsn021_39850"/>
<feature type="domain" description="SGNH hydrolase-type esterase" evidence="3">
    <location>
        <begin position="21"/>
        <end position="169"/>
    </location>
</feature>
<dbReference type="SUPFAM" id="SSF52266">
    <property type="entry name" value="SGNH hydrolase"/>
    <property type="match status" value="1"/>
</dbReference>
<dbReference type="InterPro" id="IPR036514">
    <property type="entry name" value="SGNH_hydro_sf"/>
</dbReference>
<gene>
    <name evidence="4" type="primary">rhgT_2</name>
    <name evidence="4" type="ORF">acsn021_39850</name>
</gene>
<evidence type="ECO:0000313" key="5">
    <source>
        <dbReference type="Proteomes" id="UP000515561"/>
    </source>
</evidence>
<organism evidence="4 5">
    <name type="scientific">Anaerocolumna cellulosilytica</name>
    <dbReference type="NCBI Taxonomy" id="433286"/>
    <lineage>
        <taxon>Bacteria</taxon>
        <taxon>Bacillati</taxon>
        <taxon>Bacillota</taxon>
        <taxon>Clostridia</taxon>
        <taxon>Lachnospirales</taxon>
        <taxon>Lachnospiraceae</taxon>
        <taxon>Anaerocolumna</taxon>
    </lineage>
</organism>
<dbReference type="Gene3D" id="3.40.50.1110">
    <property type="entry name" value="SGNH hydrolase"/>
    <property type="match status" value="1"/>
</dbReference>
<evidence type="ECO:0000256" key="1">
    <source>
        <dbReference type="ARBA" id="ARBA00008668"/>
    </source>
</evidence>
<keyword evidence="2" id="KW-0378">Hydrolase</keyword>
<name>A0A6S6R2P5_9FIRM</name>
<protein>
    <submittedName>
        <fullName evidence="4">Rhamnogalacturonan acetylesterase RhgT</fullName>
    </submittedName>
</protein>
<dbReference type="AlphaFoldDB" id="A0A6S6R2P5"/>
<dbReference type="InterPro" id="IPR013830">
    <property type="entry name" value="SGNH_hydro"/>
</dbReference>
<evidence type="ECO:0000256" key="2">
    <source>
        <dbReference type="ARBA" id="ARBA00022801"/>
    </source>
</evidence>
<dbReference type="RefSeq" id="WP_184093266.1">
    <property type="nucleotide sequence ID" value="NZ_AP023367.1"/>
</dbReference>
<evidence type="ECO:0000259" key="3">
    <source>
        <dbReference type="Pfam" id="PF13472"/>
    </source>
</evidence>
<reference evidence="4 5" key="1">
    <citation type="journal article" date="2016" name="Int. J. Syst. Evol. Microbiol.">
        <title>Descriptions of Anaerotaenia torta gen. nov., sp. nov. and Anaerocolumna cellulosilytica gen. nov., sp. nov. isolated from a methanogenic reactor of cattle waste.</title>
        <authorList>
            <person name="Uek A."/>
            <person name="Ohtaki Y."/>
            <person name="Kaku N."/>
            <person name="Ueki K."/>
        </authorList>
    </citation>
    <scope>NUCLEOTIDE SEQUENCE [LARGE SCALE GENOMIC DNA]</scope>
    <source>
        <strain evidence="4 5">SN021</strain>
    </source>
</reference>
<accession>A0A6S6R2P5</accession>
<dbReference type="CDD" id="cd01821">
    <property type="entry name" value="Rhamnogalacturan_acetylesterase_like"/>
    <property type="match status" value="1"/>
</dbReference>
<dbReference type="Proteomes" id="UP000515561">
    <property type="component" value="Chromosome"/>
</dbReference>
<proteinExistence type="inferred from homology"/>
<dbReference type="Pfam" id="PF13472">
    <property type="entry name" value="Lipase_GDSL_2"/>
    <property type="match status" value="1"/>
</dbReference>
<dbReference type="GO" id="GO:0016787">
    <property type="term" value="F:hydrolase activity"/>
    <property type="evidence" value="ECO:0007669"/>
    <property type="project" value="UniProtKB-KW"/>
</dbReference>
<dbReference type="PANTHER" id="PTHR43695">
    <property type="entry name" value="PUTATIVE (AFU_ORTHOLOGUE AFUA_2G17250)-RELATED"/>
    <property type="match status" value="1"/>
</dbReference>
<sequence>MSRHIYWAGDSTVKHNRINTYPQNGIGQVFNLYLKPEITVCNHAENGRSTKSFLDEKRLEGILDTLAKDDFLFIQFGHNDEKEDVKRHTDPFGSFQENLKIFIQEAKNKGAHPVLITPVYRRLFDEDGSLKELVHMDYPKAMLALGEELNVPVIDLCESSRQLLKATGDEGSKKWFMNFGASEYNNYPEGLNDNTHLRYEGAVIMAGLIADGLKKLGGIYEDLLLS</sequence>
<dbReference type="EMBL" id="AP023367">
    <property type="protein sequence ID" value="BCJ96416.1"/>
    <property type="molecule type" value="Genomic_DNA"/>
</dbReference>
<keyword evidence="5" id="KW-1185">Reference proteome</keyword>
<dbReference type="InterPro" id="IPR037459">
    <property type="entry name" value="RhgT-like"/>
</dbReference>
<dbReference type="PANTHER" id="PTHR43695:SF1">
    <property type="entry name" value="RHAMNOGALACTURONAN ACETYLESTERASE"/>
    <property type="match status" value="1"/>
</dbReference>
<comment type="similarity">
    <text evidence="1">Belongs to the 'GDSL' lipolytic enzyme family.</text>
</comment>